<dbReference type="Pfam" id="PF24764">
    <property type="entry name" value="rva_4"/>
    <property type="match status" value="1"/>
</dbReference>
<dbReference type="OrthoDB" id="10045093at2759"/>
<dbReference type="OMA" id="WNCHRIA"/>
<dbReference type="EnsemblMetazoa" id="XM_038201994.1">
    <property type="protein sequence ID" value="XP_038057922.1"/>
    <property type="gene ID" value="LOC119729372"/>
</dbReference>
<keyword evidence="3" id="KW-1185">Reference proteome</keyword>
<accession>A0A914A260</accession>
<dbReference type="Proteomes" id="UP000887568">
    <property type="component" value="Unplaced"/>
</dbReference>
<dbReference type="RefSeq" id="XP_038057922.1">
    <property type="nucleotide sequence ID" value="XM_038201994.1"/>
</dbReference>
<sequence>MHLRCVQSGINIDRETVRHLLGILDPEGVQQRARRRLQRRRYHVSGPNFLWHLDSYDKLKPYGICINGCIDGFSRNVLWVEAYVTNSDPSVIAGYYVRTVRAKMGCPRVIRADLGTENGTVRQMQHFMRTNFQDAFAGDRSFLQGTSQHNQRIECWWSVFRKHCTQYWMNLFEELKDDGHFSGDFLDTSLIQLCFMNLIQDDIDTTVKEWNCHRIASSRNRHGPFGRPMVMYTVPQLYGTQDYLVPVQHDEVEVCETECQFKSRFPCDKDVFNLCTLLMNEAGIDKPSNADQGLHLYHFLRTTILRQI</sequence>
<proteinExistence type="predicted"/>
<organism evidence="2 3">
    <name type="scientific">Patiria miniata</name>
    <name type="common">Bat star</name>
    <name type="synonym">Asterina miniata</name>
    <dbReference type="NCBI Taxonomy" id="46514"/>
    <lineage>
        <taxon>Eukaryota</taxon>
        <taxon>Metazoa</taxon>
        <taxon>Echinodermata</taxon>
        <taxon>Eleutherozoa</taxon>
        <taxon>Asterozoa</taxon>
        <taxon>Asteroidea</taxon>
        <taxon>Valvatacea</taxon>
        <taxon>Valvatida</taxon>
        <taxon>Asterinidae</taxon>
        <taxon>Patiria</taxon>
    </lineage>
</organism>
<evidence type="ECO:0000313" key="2">
    <source>
        <dbReference type="EnsemblMetazoa" id="XP_038057922.1"/>
    </source>
</evidence>
<name>A0A914A260_PATMI</name>
<dbReference type="GeneID" id="119729372"/>
<evidence type="ECO:0000313" key="3">
    <source>
        <dbReference type="Proteomes" id="UP000887568"/>
    </source>
</evidence>
<dbReference type="InterPro" id="IPR058913">
    <property type="entry name" value="Integrase_dom_put"/>
</dbReference>
<dbReference type="AlphaFoldDB" id="A0A914A260"/>
<protein>
    <recommendedName>
        <fullName evidence="1">Integrase core domain-containing protein</fullName>
    </recommendedName>
</protein>
<dbReference type="PANTHER" id="PTHR46791:SF13">
    <property type="entry name" value="CLR5 DOMAIN-CONTAINING PROTEIN"/>
    <property type="match status" value="1"/>
</dbReference>
<dbReference type="PANTHER" id="PTHR46791">
    <property type="entry name" value="EXPRESSED PROTEIN"/>
    <property type="match status" value="1"/>
</dbReference>
<reference evidence="2" key="1">
    <citation type="submission" date="2022-11" db="UniProtKB">
        <authorList>
            <consortium name="EnsemblMetazoa"/>
        </authorList>
    </citation>
    <scope>IDENTIFICATION</scope>
</reference>
<feature type="domain" description="Integrase core" evidence="1">
    <location>
        <begin position="42"/>
        <end position="221"/>
    </location>
</feature>
<evidence type="ECO:0000259" key="1">
    <source>
        <dbReference type="Pfam" id="PF24764"/>
    </source>
</evidence>